<keyword evidence="3" id="KW-0862">Zinc</keyword>
<feature type="domain" description="C2H2-type" evidence="5">
    <location>
        <begin position="389"/>
        <end position="416"/>
    </location>
</feature>
<name>A0A9P0G0A8_CHRIL</name>
<feature type="compositionally biased region" description="Polar residues" evidence="4">
    <location>
        <begin position="465"/>
        <end position="479"/>
    </location>
</feature>
<dbReference type="PANTHER" id="PTHR16516">
    <property type="entry name" value="AGAP007109-PA"/>
    <property type="match status" value="1"/>
</dbReference>
<dbReference type="InterPro" id="IPR013087">
    <property type="entry name" value="Znf_C2H2_type"/>
</dbReference>
<reference evidence="6" key="1">
    <citation type="submission" date="2021-12" db="EMBL/GenBank/DDBJ databases">
        <authorList>
            <person name="King R."/>
        </authorList>
    </citation>
    <scope>NUCLEOTIDE SEQUENCE</scope>
</reference>
<feature type="compositionally biased region" description="Polar residues" evidence="4">
    <location>
        <begin position="213"/>
        <end position="233"/>
    </location>
</feature>
<evidence type="ECO:0000313" key="7">
    <source>
        <dbReference type="Proteomes" id="UP001154114"/>
    </source>
</evidence>
<evidence type="ECO:0000313" key="6">
    <source>
        <dbReference type="EMBL" id="CAH0626867.1"/>
    </source>
</evidence>
<keyword evidence="3" id="KW-0479">Metal-binding</keyword>
<evidence type="ECO:0000256" key="1">
    <source>
        <dbReference type="ARBA" id="ARBA00004123"/>
    </source>
</evidence>
<dbReference type="EMBL" id="LR824011">
    <property type="protein sequence ID" value="CAH0626867.1"/>
    <property type="molecule type" value="Genomic_DNA"/>
</dbReference>
<keyword evidence="7" id="KW-1185">Reference proteome</keyword>
<evidence type="ECO:0000256" key="3">
    <source>
        <dbReference type="PROSITE-ProRule" id="PRU00042"/>
    </source>
</evidence>
<proteinExistence type="predicted"/>
<dbReference type="GO" id="GO:0005634">
    <property type="term" value="C:nucleus"/>
    <property type="evidence" value="ECO:0007669"/>
    <property type="project" value="UniProtKB-SubCell"/>
</dbReference>
<keyword evidence="2" id="KW-0539">Nucleus</keyword>
<dbReference type="GO" id="GO:0008270">
    <property type="term" value="F:zinc ion binding"/>
    <property type="evidence" value="ECO:0007669"/>
    <property type="project" value="UniProtKB-KW"/>
</dbReference>
<feature type="region of interest" description="Disordered" evidence="4">
    <location>
        <begin position="276"/>
        <end position="295"/>
    </location>
</feature>
<gene>
    <name evidence="6" type="ORF">CINC_LOCUS12354</name>
</gene>
<organism evidence="6 7">
    <name type="scientific">Chrysodeixis includens</name>
    <name type="common">Soybean looper</name>
    <name type="synonym">Pseudoplusia includens</name>
    <dbReference type="NCBI Taxonomy" id="689277"/>
    <lineage>
        <taxon>Eukaryota</taxon>
        <taxon>Metazoa</taxon>
        <taxon>Ecdysozoa</taxon>
        <taxon>Arthropoda</taxon>
        <taxon>Hexapoda</taxon>
        <taxon>Insecta</taxon>
        <taxon>Pterygota</taxon>
        <taxon>Neoptera</taxon>
        <taxon>Endopterygota</taxon>
        <taxon>Lepidoptera</taxon>
        <taxon>Glossata</taxon>
        <taxon>Ditrysia</taxon>
        <taxon>Noctuoidea</taxon>
        <taxon>Noctuidae</taxon>
        <taxon>Plusiinae</taxon>
        <taxon>Chrysodeixis</taxon>
    </lineage>
</organism>
<dbReference type="Proteomes" id="UP001154114">
    <property type="component" value="Chromosome 8"/>
</dbReference>
<dbReference type="PANTHER" id="PTHR16516:SF4">
    <property type="entry name" value="C2H2-TYPE DOMAIN-CONTAINING PROTEIN"/>
    <property type="match status" value="1"/>
</dbReference>
<dbReference type="GO" id="GO:0006355">
    <property type="term" value="P:regulation of DNA-templated transcription"/>
    <property type="evidence" value="ECO:0007669"/>
    <property type="project" value="TreeGrafter"/>
</dbReference>
<feature type="domain" description="C2H2-type" evidence="5">
    <location>
        <begin position="429"/>
        <end position="456"/>
    </location>
</feature>
<dbReference type="InterPro" id="IPR052296">
    <property type="entry name" value="TR-Histone_Methyltrans"/>
</dbReference>
<dbReference type="PROSITE" id="PS00028">
    <property type="entry name" value="ZINC_FINGER_C2H2_1"/>
    <property type="match status" value="2"/>
</dbReference>
<sequence>MTMDVQNSYQSYKETSPDNKETSLNIESARTSQVKPEMQSTVLNPGKTTKRSFDVAFLMMPDEKVRTKPPERQLRVSKQLFNNEEWEPMPKRISEIYKHSEYSSAMDLKDQDDDRICVNNNISPSFGSDINIDVGTDEYPSKSMYCSDSENSERSRSRPNSNESAARQPKFLPEYKNKIFDDPTLISMQSRARYERYSDKSDMSPKSAFTKVSNFSMRSPNPSVSPDSLHYQNSVSPPLSAASPPSSSSSFSKAPGFNNLLTPAHLINGSHFFKTQSMPPSSPNYQETAAHQRSSGFNKGLEYQDKHDSKTPQMSPNKLNFLPFRPEIPYLQGGSSYPFGVQNFQPPNPDFMKFPVPPRENPLIANPAAAILSTLLPPTLAAFSLPSQNVCAKCSISFRMTSDLVYHMRTHHKSETAIDPHRRKREEKLKCPVCNESFRERHHLTRHMTAHQDKEGDLDEVPAGQSYSKKNKQFFSHNGGSLVHK</sequence>
<keyword evidence="3" id="KW-0863">Zinc-finger</keyword>
<evidence type="ECO:0000259" key="5">
    <source>
        <dbReference type="PROSITE" id="PS50157"/>
    </source>
</evidence>
<feature type="region of interest" description="Disordered" evidence="4">
    <location>
        <begin position="120"/>
        <end position="173"/>
    </location>
</feature>
<dbReference type="PROSITE" id="PS50157">
    <property type="entry name" value="ZINC_FINGER_C2H2_2"/>
    <property type="match status" value="2"/>
</dbReference>
<dbReference type="OrthoDB" id="5814089at2759"/>
<feature type="region of interest" description="Disordered" evidence="4">
    <location>
        <begin position="213"/>
        <end position="252"/>
    </location>
</feature>
<dbReference type="Pfam" id="PF00096">
    <property type="entry name" value="zf-C2H2"/>
    <property type="match status" value="2"/>
</dbReference>
<accession>A0A9P0G0A8</accession>
<feature type="compositionally biased region" description="Polar residues" evidence="4">
    <location>
        <begin position="1"/>
        <end position="14"/>
    </location>
</feature>
<dbReference type="Gene3D" id="3.30.160.60">
    <property type="entry name" value="Classic Zinc Finger"/>
    <property type="match status" value="1"/>
</dbReference>
<feature type="compositionally biased region" description="Polar residues" evidence="4">
    <location>
        <begin position="22"/>
        <end position="47"/>
    </location>
</feature>
<evidence type="ECO:0000256" key="4">
    <source>
        <dbReference type="SAM" id="MobiDB-lite"/>
    </source>
</evidence>
<dbReference type="InterPro" id="IPR036236">
    <property type="entry name" value="Znf_C2H2_sf"/>
</dbReference>
<dbReference type="AlphaFoldDB" id="A0A9P0G0A8"/>
<feature type="region of interest" description="Disordered" evidence="4">
    <location>
        <begin position="446"/>
        <end position="485"/>
    </location>
</feature>
<protein>
    <recommendedName>
        <fullName evidence="5">C2H2-type domain-containing protein</fullName>
    </recommendedName>
</protein>
<evidence type="ECO:0000256" key="2">
    <source>
        <dbReference type="ARBA" id="ARBA00023242"/>
    </source>
</evidence>
<feature type="region of interest" description="Disordered" evidence="4">
    <location>
        <begin position="1"/>
        <end position="47"/>
    </location>
</feature>
<dbReference type="SMART" id="SM00355">
    <property type="entry name" value="ZnF_C2H2"/>
    <property type="match status" value="2"/>
</dbReference>
<comment type="subcellular location">
    <subcellularLocation>
        <location evidence="1">Nucleus</location>
    </subcellularLocation>
</comment>
<dbReference type="SUPFAM" id="SSF57667">
    <property type="entry name" value="beta-beta-alpha zinc fingers"/>
    <property type="match status" value="1"/>
</dbReference>
<feature type="compositionally biased region" description="Low complexity" evidence="4">
    <location>
        <begin position="234"/>
        <end position="252"/>
    </location>
</feature>